<evidence type="ECO:0000313" key="1">
    <source>
        <dbReference type="EMBL" id="GAA0148551.1"/>
    </source>
</evidence>
<sequence>MSEKYYRDSIPNWEGNIWTIGEEKTRDGFDVQHQPGIKGESKFPMIHSWSSCRNRLRNSKILSMDGLTMMTTKIWNMKTPLSLKYAISQSESDHILGFKRKMPDESNHHLNPPVKRAKVRRFKRIMPIIGKFEQDSKLMERNKSSGKVTISLQRKRHVWR</sequence>
<comment type="caution">
    <text evidence="1">The sequence shown here is derived from an EMBL/GenBank/DDBJ whole genome shotgun (WGS) entry which is preliminary data.</text>
</comment>
<dbReference type="EMBL" id="BAABME010001255">
    <property type="protein sequence ID" value="GAA0148551.1"/>
    <property type="molecule type" value="Genomic_DNA"/>
</dbReference>
<name>A0AAV3PCX3_LITER</name>
<protein>
    <submittedName>
        <fullName evidence="1">Uncharacterized protein</fullName>
    </submittedName>
</protein>
<keyword evidence="2" id="KW-1185">Reference proteome</keyword>
<proteinExistence type="predicted"/>
<reference evidence="1 2" key="1">
    <citation type="submission" date="2024-01" db="EMBL/GenBank/DDBJ databases">
        <title>The complete chloroplast genome sequence of Lithospermum erythrorhizon: insights into the phylogenetic relationship among Boraginaceae species and the maternal lineages of purple gromwells.</title>
        <authorList>
            <person name="Okada T."/>
            <person name="Watanabe K."/>
        </authorList>
    </citation>
    <scope>NUCLEOTIDE SEQUENCE [LARGE SCALE GENOMIC DNA]</scope>
</reference>
<gene>
    <name evidence="1" type="ORF">LIER_07960</name>
</gene>
<dbReference type="AlphaFoldDB" id="A0AAV3PCX3"/>
<accession>A0AAV3PCX3</accession>
<evidence type="ECO:0000313" key="2">
    <source>
        <dbReference type="Proteomes" id="UP001454036"/>
    </source>
</evidence>
<dbReference type="Proteomes" id="UP001454036">
    <property type="component" value="Unassembled WGS sequence"/>
</dbReference>
<organism evidence="1 2">
    <name type="scientific">Lithospermum erythrorhizon</name>
    <name type="common">Purple gromwell</name>
    <name type="synonym">Lithospermum officinale var. erythrorhizon</name>
    <dbReference type="NCBI Taxonomy" id="34254"/>
    <lineage>
        <taxon>Eukaryota</taxon>
        <taxon>Viridiplantae</taxon>
        <taxon>Streptophyta</taxon>
        <taxon>Embryophyta</taxon>
        <taxon>Tracheophyta</taxon>
        <taxon>Spermatophyta</taxon>
        <taxon>Magnoliopsida</taxon>
        <taxon>eudicotyledons</taxon>
        <taxon>Gunneridae</taxon>
        <taxon>Pentapetalae</taxon>
        <taxon>asterids</taxon>
        <taxon>lamiids</taxon>
        <taxon>Boraginales</taxon>
        <taxon>Boraginaceae</taxon>
        <taxon>Boraginoideae</taxon>
        <taxon>Lithospermeae</taxon>
        <taxon>Lithospermum</taxon>
    </lineage>
</organism>